<accession>A0A0W8EA20</accession>
<dbReference type="InterPro" id="IPR006364">
    <property type="entry name" value="CobI/CbiL/CobIJ_dom"/>
</dbReference>
<reference evidence="8" key="1">
    <citation type="journal article" date="2015" name="Proc. Natl. Acad. Sci. U.S.A.">
        <title>Networks of energetic and metabolic interactions define dynamics in microbial communities.</title>
        <authorList>
            <person name="Embree M."/>
            <person name="Liu J.K."/>
            <person name="Al-Bassam M.M."/>
            <person name="Zengler K."/>
        </authorList>
    </citation>
    <scope>NUCLEOTIDE SEQUENCE</scope>
</reference>
<dbReference type="InterPro" id="IPR012382">
    <property type="entry name" value="CobI/CbiL"/>
</dbReference>
<protein>
    <submittedName>
        <fullName evidence="8">Cobalt-precorrin-2 c20-methyltransferase</fullName>
        <ecNumber evidence="8">2.1.1.130</ecNumber>
    </submittedName>
</protein>
<proteinExistence type="inferred from homology"/>
<sequence>MPQGKLYGVGVGSGDPELLTLKAKRILEEVDILFVPKSNLAKRSLALSIVADISDKNWQVIDLHLPMIRERKDLKRHWREAAEIILQALEKGQDGAFITLGDPGLYSTFSYLARNIQEIDPDVVMEIIPGVSAVNSISAWLKEPLAEGEEKLIIMPALGEKEQIAPFIDSFDNVVLLKAGKNINKIIEIVEDRSDLDKVIFATRCGFEDGFYTTDLKAVSSREWDYLSTVLVKKKRKEDA</sequence>
<organism evidence="8">
    <name type="scientific">hydrocarbon metagenome</name>
    <dbReference type="NCBI Taxonomy" id="938273"/>
    <lineage>
        <taxon>unclassified sequences</taxon>
        <taxon>metagenomes</taxon>
        <taxon>ecological metagenomes</taxon>
    </lineage>
</organism>
<dbReference type="PANTHER" id="PTHR43467:SF2">
    <property type="entry name" value="COBALT-PRECORRIN-2 C(20)-METHYLTRANSFERASE"/>
    <property type="match status" value="1"/>
</dbReference>
<dbReference type="EC" id="2.1.1.130" evidence="8"/>
<dbReference type="PIRSF" id="PIRSF036427">
    <property type="entry name" value="Precrrn-2_mtase"/>
    <property type="match status" value="1"/>
</dbReference>
<evidence type="ECO:0000256" key="2">
    <source>
        <dbReference type="ARBA" id="ARBA00005879"/>
    </source>
</evidence>
<dbReference type="NCBIfam" id="TIGR01467">
    <property type="entry name" value="cobI_cbiL"/>
    <property type="match status" value="1"/>
</dbReference>
<dbReference type="PANTHER" id="PTHR43467">
    <property type="entry name" value="COBALT-PRECORRIN-2 C(20)-METHYLTRANSFERASE"/>
    <property type="match status" value="1"/>
</dbReference>
<name>A0A0W8EA20_9ZZZZ</name>
<evidence type="ECO:0000256" key="1">
    <source>
        <dbReference type="ARBA" id="ARBA00004953"/>
    </source>
</evidence>
<dbReference type="GO" id="GO:0032259">
    <property type="term" value="P:methylation"/>
    <property type="evidence" value="ECO:0007669"/>
    <property type="project" value="UniProtKB-KW"/>
</dbReference>
<keyword evidence="3" id="KW-0169">Cobalamin biosynthesis</keyword>
<evidence type="ECO:0000256" key="6">
    <source>
        <dbReference type="ARBA" id="ARBA00022691"/>
    </source>
</evidence>
<dbReference type="Gene3D" id="3.40.1010.10">
    <property type="entry name" value="Cobalt-precorrin-4 Transmethylase, Domain 1"/>
    <property type="match status" value="1"/>
</dbReference>
<dbReference type="InterPro" id="IPR014777">
    <property type="entry name" value="4pyrrole_Mease_sub1"/>
</dbReference>
<dbReference type="InterPro" id="IPR035996">
    <property type="entry name" value="4pyrrol_Methylase_sf"/>
</dbReference>
<dbReference type="UniPathway" id="UPA00148"/>
<dbReference type="SUPFAM" id="SSF53790">
    <property type="entry name" value="Tetrapyrrole methylase"/>
    <property type="match status" value="1"/>
</dbReference>
<dbReference type="GO" id="GO:0030788">
    <property type="term" value="F:precorrin-2 C20-methyltransferase activity"/>
    <property type="evidence" value="ECO:0007669"/>
    <property type="project" value="UniProtKB-EC"/>
</dbReference>
<dbReference type="AlphaFoldDB" id="A0A0W8EA20"/>
<dbReference type="InterPro" id="IPR000878">
    <property type="entry name" value="4pyrrol_Mease"/>
</dbReference>
<evidence type="ECO:0000256" key="5">
    <source>
        <dbReference type="ARBA" id="ARBA00022679"/>
    </source>
</evidence>
<dbReference type="InterPro" id="IPR014776">
    <property type="entry name" value="4pyrrole_Mease_sub2"/>
</dbReference>
<comment type="pathway">
    <text evidence="1">Cofactor biosynthesis; adenosylcobalamin biosynthesis.</text>
</comment>
<evidence type="ECO:0000259" key="7">
    <source>
        <dbReference type="Pfam" id="PF00590"/>
    </source>
</evidence>
<dbReference type="Gene3D" id="3.30.950.10">
    <property type="entry name" value="Methyltransferase, Cobalt-precorrin-4 Transmethylase, Domain 2"/>
    <property type="match status" value="1"/>
</dbReference>
<comment type="similarity">
    <text evidence="2">Belongs to the precorrin methyltransferase family.</text>
</comment>
<evidence type="ECO:0000256" key="4">
    <source>
        <dbReference type="ARBA" id="ARBA00022603"/>
    </source>
</evidence>
<dbReference type="GO" id="GO:0009236">
    <property type="term" value="P:cobalamin biosynthetic process"/>
    <property type="evidence" value="ECO:0007669"/>
    <property type="project" value="UniProtKB-UniPathway"/>
</dbReference>
<dbReference type="EMBL" id="LNQE01001813">
    <property type="protein sequence ID" value="KUG05467.1"/>
    <property type="molecule type" value="Genomic_DNA"/>
</dbReference>
<evidence type="ECO:0000313" key="8">
    <source>
        <dbReference type="EMBL" id="KUG05467.1"/>
    </source>
</evidence>
<feature type="domain" description="Tetrapyrrole methylase" evidence="7">
    <location>
        <begin position="5"/>
        <end position="209"/>
    </location>
</feature>
<evidence type="ECO:0000256" key="3">
    <source>
        <dbReference type="ARBA" id="ARBA00022573"/>
    </source>
</evidence>
<comment type="caution">
    <text evidence="8">The sequence shown here is derived from an EMBL/GenBank/DDBJ whole genome shotgun (WGS) entry which is preliminary data.</text>
</comment>
<keyword evidence="5 8" id="KW-0808">Transferase</keyword>
<gene>
    <name evidence="8" type="ORF">ASZ90_017149</name>
</gene>
<keyword evidence="4 8" id="KW-0489">Methyltransferase</keyword>
<dbReference type="CDD" id="cd11645">
    <property type="entry name" value="Precorrin_2_C20_MT"/>
    <property type="match status" value="1"/>
</dbReference>
<dbReference type="Pfam" id="PF00590">
    <property type="entry name" value="TP_methylase"/>
    <property type="match status" value="1"/>
</dbReference>
<keyword evidence="6" id="KW-0949">S-adenosyl-L-methionine</keyword>